<evidence type="ECO:0000313" key="2">
    <source>
        <dbReference type="Proteomes" id="UP001497535"/>
    </source>
</evidence>
<comment type="caution">
    <text evidence="1">The sequence shown here is derived from an EMBL/GenBank/DDBJ whole genome shotgun (WGS) entry which is preliminary data.</text>
</comment>
<reference evidence="1" key="1">
    <citation type="submission" date="2023-11" db="EMBL/GenBank/DDBJ databases">
        <authorList>
            <person name="Poullet M."/>
        </authorList>
    </citation>
    <scope>NUCLEOTIDE SEQUENCE</scope>
    <source>
        <strain evidence="1">E1834</strain>
    </source>
</reference>
<evidence type="ECO:0000313" key="1">
    <source>
        <dbReference type="EMBL" id="CAK5087213.1"/>
    </source>
</evidence>
<name>A0ACB1A7K8_MELEN</name>
<sequence>MQNERKFEKMRNEAEIYRKRTANINNNGASTSFIKREESTDATEEEEPKTFKSNIGEIKNKKCFTNQVVEQNELINKVLKETTSLQSQPNKLVCQTKQIKQQQTTTTTTPTYQQNNLLPKLENNTNFYLNQQWNNNYLINNNYLNNNSNSNTDYYALMQQMAANYNYFQPQTSNFCASNG</sequence>
<organism evidence="1 2">
    <name type="scientific">Meloidogyne enterolobii</name>
    <name type="common">Root-knot nematode worm</name>
    <name type="synonym">Meloidogyne mayaguensis</name>
    <dbReference type="NCBI Taxonomy" id="390850"/>
    <lineage>
        <taxon>Eukaryota</taxon>
        <taxon>Metazoa</taxon>
        <taxon>Ecdysozoa</taxon>
        <taxon>Nematoda</taxon>
        <taxon>Chromadorea</taxon>
        <taxon>Rhabditida</taxon>
        <taxon>Tylenchina</taxon>
        <taxon>Tylenchomorpha</taxon>
        <taxon>Tylenchoidea</taxon>
        <taxon>Meloidogynidae</taxon>
        <taxon>Meloidogyninae</taxon>
        <taxon>Meloidogyne</taxon>
    </lineage>
</organism>
<dbReference type="Proteomes" id="UP001497535">
    <property type="component" value="Unassembled WGS sequence"/>
</dbReference>
<accession>A0ACB1A7K8</accession>
<protein>
    <submittedName>
        <fullName evidence="1">Uncharacterized protein</fullName>
    </submittedName>
</protein>
<gene>
    <name evidence="1" type="ORF">MENTE1834_LOCUS34750</name>
</gene>
<dbReference type="EMBL" id="CAVMJV010000064">
    <property type="protein sequence ID" value="CAK5087213.1"/>
    <property type="molecule type" value="Genomic_DNA"/>
</dbReference>
<proteinExistence type="predicted"/>
<keyword evidence="2" id="KW-1185">Reference proteome</keyword>